<proteinExistence type="predicted"/>
<feature type="compositionally biased region" description="Pro residues" evidence="1">
    <location>
        <begin position="128"/>
        <end position="142"/>
    </location>
</feature>
<dbReference type="PANTHER" id="PTHR47487">
    <property type="entry name" value="OS06G0651300 PROTEIN-RELATED"/>
    <property type="match status" value="1"/>
</dbReference>
<evidence type="ECO:0000256" key="1">
    <source>
        <dbReference type="SAM" id="MobiDB-lite"/>
    </source>
</evidence>
<organism evidence="3 4">
    <name type="scientific">Camellia sinensis</name>
    <name type="common">Tea plant</name>
    <name type="synonym">Thea sinensis</name>
    <dbReference type="NCBI Taxonomy" id="4442"/>
    <lineage>
        <taxon>Eukaryota</taxon>
        <taxon>Viridiplantae</taxon>
        <taxon>Streptophyta</taxon>
        <taxon>Embryophyta</taxon>
        <taxon>Tracheophyta</taxon>
        <taxon>Spermatophyta</taxon>
        <taxon>Magnoliopsida</taxon>
        <taxon>eudicotyledons</taxon>
        <taxon>Gunneridae</taxon>
        <taxon>Pentapetalae</taxon>
        <taxon>asterids</taxon>
        <taxon>Ericales</taxon>
        <taxon>Theaceae</taxon>
        <taxon>Camellia</taxon>
    </lineage>
</organism>
<protein>
    <recommendedName>
        <fullName evidence="2">C2H2-type domain-containing protein</fullName>
    </recommendedName>
</protein>
<feature type="region of interest" description="Disordered" evidence="1">
    <location>
        <begin position="127"/>
        <end position="184"/>
    </location>
</feature>
<reference evidence="3 4" key="2">
    <citation type="submission" date="2020-07" db="EMBL/GenBank/DDBJ databases">
        <title>Genome assembly of wild tea tree DASZ reveals pedigree and selection history of tea varieties.</title>
        <authorList>
            <person name="Zhang W."/>
        </authorList>
    </citation>
    <scope>NUCLEOTIDE SEQUENCE [LARGE SCALE GENOMIC DNA]</scope>
    <source>
        <strain evidence="4">cv. G240</strain>
        <tissue evidence="3">Leaf</tissue>
    </source>
</reference>
<comment type="caution">
    <text evidence="3">The sequence shown here is derived from an EMBL/GenBank/DDBJ whole genome shotgun (WGS) entry which is preliminary data.</text>
</comment>
<dbReference type="PROSITE" id="PS00028">
    <property type="entry name" value="ZINC_FINGER_C2H2_1"/>
    <property type="match status" value="1"/>
</dbReference>
<evidence type="ECO:0000313" key="3">
    <source>
        <dbReference type="EMBL" id="KAF5933987.1"/>
    </source>
</evidence>
<dbReference type="Pfam" id="PF12874">
    <property type="entry name" value="zf-met"/>
    <property type="match status" value="3"/>
</dbReference>
<feature type="compositionally biased region" description="Low complexity" evidence="1">
    <location>
        <begin position="143"/>
        <end position="171"/>
    </location>
</feature>
<dbReference type="Proteomes" id="UP000593564">
    <property type="component" value="Unassembled WGS sequence"/>
</dbReference>
<sequence>MKIQIYGDRCDTLIAGKAVLGAMAEARRENVMSVELAIRREMAYRKKLASLRSHFDASMEDLMPLQVPSSGPSQRASSILGSSMSLVPTSLYDHVQTPNQFPRPGLSLISSPSQALVPIPLYQVSSSNPPPNPWPLPAPIQIPSPSSSAKSRLIPQPSLSSSKRRATSSSLQCLPPRQPRPSHNNYVTVDQEGHFFCKVCQVPCSGTMTLKQHLKGHKHKAKLQWLQLSKRDGREKDDPHCKLCKIWCTNNDGLEMHLKGQKHQAKLQELEFGTKKEREKEAERPWCQLCQIWCMNEDALEQHHEGKNHIARLYATEGKRGMKGKGLQQ</sequence>
<keyword evidence="4" id="KW-1185">Reference proteome</keyword>
<evidence type="ECO:0000313" key="4">
    <source>
        <dbReference type="Proteomes" id="UP000593564"/>
    </source>
</evidence>
<dbReference type="SMART" id="SM00355">
    <property type="entry name" value="ZnF_C2H2"/>
    <property type="match status" value="3"/>
</dbReference>
<dbReference type="SUPFAM" id="SSF57667">
    <property type="entry name" value="beta-beta-alpha zinc fingers"/>
    <property type="match status" value="3"/>
</dbReference>
<evidence type="ECO:0000259" key="2">
    <source>
        <dbReference type="PROSITE" id="PS00028"/>
    </source>
</evidence>
<feature type="domain" description="C2H2-type" evidence="2">
    <location>
        <begin position="197"/>
        <end position="219"/>
    </location>
</feature>
<dbReference type="PANTHER" id="PTHR47487:SF8">
    <property type="entry name" value="OS08G0270900 PROTEIN"/>
    <property type="match status" value="1"/>
</dbReference>
<dbReference type="InterPro" id="IPR013087">
    <property type="entry name" value="Znf_C2H2_type"/>
</dbReference>
<dbReference type="InterPro" id="IPR036236">
    <property type="entry name" value="Znf_C2H2_sf"/>
</dbReference>
<gene>
    <name evidence="3" type="ORF">HYC85_030158</name>
</gene>
<reference evidence="4" key="1">
    <citation type="journal article" date="2020" name="Nat. Commun.">
        <title>Genome assembly of wild tea tree DASZ reveals pedigree and selection history of tea varieties.</title>
        <authorList>
            <person name="Zhang W."/>
            <person name="Zhang Y."/>
            <person name="Qiu H."/>
            <person name="Guo Y."/>
            <person name="Wan H."/>
            <person name="Zhang X."/>
            <person name="Scossa F."/>
            <person name="Alseekh S."/>
            <person name="Zhang Q."/>
            <person name="Wang P."/>
            <person name="Xu L."/>
            <person name="Schmidt M.H."/>
            <person name="Jia X."/>
            <person name="Li D."/>
            <person name="Zhu A."/>
            <person name="Guo F."/>
            <person name="Chen W."/>
            <person name="Ni D."/>
            <person name="Usadel B."/>
            <person name="Fernie A.R."/>
            <person name="Wen W."/>
        </authorList>
    </citation>
    <scope>NUCLEOTIDE SEQUENCE [LARGE SCALE GENOMIC DNA]</scope>
    <source>
        <strain evidence="4">cv. G240</strain>
    </source>
</reference>
<dbReference type="InterPro" id="IPR003604">
    <property type="entry name" value="Matrin/U1-like-C_Znf_C2H2"/>
</dbReference>
<dbReference type="Gene3D" id="3.30.160.60">
    <property type="entry name" value="Classic Zinc Finger"/>
    <property type="match status" value="3"/>
</dbReference>
<dbReference type="GO" id="GO:0008270">
    <property type="term" value="F:zinc ion binding"/>
    <property type="evidence" value="ECO:0007669"/>
    <property type="project" value="InterPro"/>
</dbReference>
<dbReference type="AlphaFoldDB" id="A0A7J7G0L7"/>
<accession>A0A7J7G0L7</accession>
<dbReference type="EMBL" id="JACBKZ010000014">
    <property type="protein sequence ID" value="KAF5933987.1"/>
    <property type="molecule type" value="Genomic_DNA"/>
</dbReference>
<dbReference type="GO" id="GO:0003676">
    <property type="term" value="F:nucleic acid binding"/>
    <property type="evidence" value="ECO:0007669"/>
    <property type="project" value="InterPro"/>
</dbReference>
<name>A0A7J7G0L7_CAMSI</name>
<dbReference type="SMART" id="SM00451">
    <property type="entry name" value="ZnF_U1"/>
    <property type="match status" value="3"/>
</dbReference>